<protein>
    <recommendedName>
        <fullName evidence="3">PH domain-containing protein</fullName>
    </recommendedName>
</protein>
<dbReference type="Pfam" id="PF26089">
    <property type="entry name" value="PH_Niban2"/>
    <property type="match status" value="1"/>
</dbReference>
<feature type="compositionally biased region" description="Basic and acidic residues" evidence="2">
    <location>
        <begin position="565"/>
        <end position="574"/>
    </location>
</feature>
<evidence type="ECO:0000256" key="2">
    <source>
        <dbReference type="SAM" id="MobiDB-lite"/>
    </source>
</evidence>
<evidence type="ECO:0000313" key="5">
    <source>
        <dbReference type="Proteomes" id="UP000887567"/>
    </source>
</evidence>
<dbReference type="InterPro" id="IPR001849">
    <property type="entry name" value="PH_domain"/>
</dbReference>
<dbReference type="Pfam" id="PF26086">
    <property type="entry name" value="Niban2"/>
    <property type="match status" value="1"/>
</dbReference>
<comment type="similarity">
    <text evidence="1">Belongs to the Niban family.</text>
</comment>
<evidence type="ECO:0000259" key="3">
    <source>
        <dbReference type="PROSITE" id="PS50003"/>
    </source>
</evidence>
<dbReference type="Gene3D" id="2.30.29.30">
    <property type="entry name" value="Pleckstrin-homology domain (PH domain)/Phosphotyrosine-binding domain (PTB)"/>
    <property type="match status" value="1"/>
</dbReference>
<evidence type="ECO:0000256" key="1">
    <source>
        <dbReference type="ARBA" id="ARBA00010251"/>
    </source>
</evidence>
<organism evidence="4 5">
    <name type="scientific">Exaiptasia diaphana</name>
    <name type="common">Tropical sea anemone</name>
    <name type="synonym">Aiptasia pulchella</name>
    <dbReference type="NCBI Taxonomy" id="2652724"/>
    <lineage>
        <taxon>Eukaryota</taxon>
        <taxon>Metazoa</taxon>
        <taxon>Cnidaria</taxon>
        <taxon>Anthozoa</taxon>
        <taxon>Hexacorallia</taxon>
        <taxon>Actiniaria</taxon>
        <taxon>Aiptasiidae</taxon>
        <taxon>Exaiptasia</taxon>
    </lineage>
</organism>
<dbReference type="SUPFAM" id="SSF50729">
    <property type="entry name" value="PH domain-like"/>
    <property type="match status" value="1"/>
</dbReference>
<dbReference type="KEGG" id="epa:110244782"/>
<dbReference type="SMART" id="SM00233">
    <property type="entry name" value="PH"/>
    <property type="match status" value="1"/>
</dbReference>
<reference evidence="4" key="1">
    <citation type="submission" date="2022-11" db="UniProtKB">
        <authorList>
            <consortium name="EnsemblMetazoa"/>
        </authorList>
    </citation>
    <scope>IDENTIFICATION</scope>
</reference>
<dbReference type="RefSeq" id="XP_020906666.1">
    <property type="nucleotide sequence ID" value="XM_021051007.2"/>
</dbReference>
<name>A0A913XMG6_EXADI</name>
<dbReference type="PROSITE" id="PS50003">
    <property type="entry name" value="PH_DOMAIN"/>
    <property type="match status" value="1"/>
</dbReference>
<accession>A0A913XMG6</accession>
<dbReference type="PANTHER" id="PTHR14392:SF8">
    <property type="entry name" value="PH DOMAIN-CONTAINING PROTEIN DDB_G0267786"/>
    <property type="match status" value="1"/>
</dbReference>
<feature type="domain" description="PH" evidence="3">
    <location>
        <begin position="72"/>
        <end position="197"/>
    </location>
</feature>
<keyword evidence="5" id="KW-1185">Reference proteome</keyword>
<dbReference type="OrthoDB" id="9010513at2759"/>
<dbReference type="PANTHER" id="PTHR14392">
    <property type="entry name" value="NIBAN FAMILY MEMBER"/>
    <property type="match status" value="1"/>
</dbReference>
<dbReference type="Proteomes" id="UP000887567">
    <property type="component" value="Unplaced"/>
</dbReference>
<proteinExistence type="inferred from homology"/>
<dbReference type="AlphaFoldDB" id="A0A913XMG6"/>
<dbReference type="InterPro" id="IPR026088">
    <property type="entry name" value="Niban-like"/>
</dbReference>
<dbReference type="EnsemblMetazoa" id="XM_021051007.2">
    <property type="protein sequence ID" value="XP_020906666.1"/>
    <property type="gene ID" value="LOC110244782"/>
</dbReference>
<dbReference type="InterPro" id="IPR059060">
    <property type="entry name" value="Niban_1/2/3_dom"/>
</dbReference>
<evidence type="ECO:0000313" key="4">
    <source>
        <dbReference type="EnsemblMetazoa" id="XP_020906666.1"/>
    </source>
</evidence>
<dbReference type="GeneID" id="110244782"/>
<dbReference type="OMA" id="GTPIDWG"/>
<feature type="region of interest" description="Disordered" evidence="2">
    <location>
        <begin position="564"/>
        <end position="585"/>
    </location>
</feature>
<dbReference type="InterPro" id="IPR011993">
    <property type="entry name" value="PH-like_dom_sf"/>
</dbReference>
<sequence length="585" mass="66434">MGNVLPGLDADKKEVIEGIAKEFLATFAAAYAQAYGVEVARLKLKEIDEEACEDPDKPKKELKYREKVPQTDPLKTGYMIKQGAVVKNWKKRYFVARPDYVIDYYENQEAYEKGFKSKGSIIPAGYRVEEDVDACILQRLKAVAKKLGADENDVPAPVKYPEHTFELYHDRRRPYYITADNDEEKKEWIKVIKDCCYRCNGLKNPDPIARVAFKDGFYQARRECGYYYANYYSGTEEQILSDTIVGAIDARVMSEVYSSLYSMPGGYAVRRKVREQIIKSLDSLVMAMVIPSYKGQVETTSKMKTPLEDIIMEKKDDIIDAQNKITSQLSEKLDGTLGEVIGDDVNKGIDTLVFKIKDVVAKCIPLLRENVVKVFEYVTNKAKDNDDIEASLPDYFKSLDQAKHHGRHRSKVLATYEPVREILKNHPLVENGGNAFYNGRDMVEQIIDGAAYTFEELFKELIKGTDALKNGKTAAEVMTTCKDQIMPKFDADAKLLPDEVSFEITRQVLIEMLTKKLEPLTKDMRKELKAAVPKAVNKVVSVDERYETYIKKVCGDLIKNATKTVDSKGQTKEEENPDENPSTEL</sequence>